<dbReference type="SUPFAM" id="SSF54236">
    <property type="entry name" value="Ubiquitin-like"/>
    <property type="match status" value="1"/>
</dbReference>
<dbReference type="PROSITE" id="PS50001">
    <property type="entry name" value="SH2"/>
    <property type="match status" value="1"/>
</dbReference>
<evidence type="ECO:0000256" key="4">
    <source>
        <dbReference type="ARBA" id="ARBA00022490"/>
    </source>
</evidence>
<evidence type="ECO:0000256" key="1">
    <source>
        <dbReference type="ARBA" id="ARBA00004496"/>
    </source>
</evidence>
<keyword evidence="3" id="KW-0343">GTPase activation</keyword>
<dbReference type="FunFam" id="1.20.1050.80:FF:000002">
    <property type="entry name" value="Ras and Rab interactor 2"/>
    <property type="match status" value="1"/>
</dbReference>
<feature type="compositionally biased region" description="Basic and acidic residues" evidence="7">
    <location>
        <begin position="452"/>
        <end position="464"/>
    </location>
</feature>
<dbReference type="SMART" id="SM00167">
    <property type="entry name" value="VPS9"/>
    <property type="match status" value="1"/>
</dbReference>
<dbReference type="AlphaFoldDB" id="A0A3Q3W1V0"/>
<dbReference type="Gene3D" id="3.30.505.10">
    <property type="entry name" value="SH2 domain"/>
    <property type="match status" value="1"/>
</dbReference>
<evidence type="ECO:0000256" key="2">
    <source>
        <dbReference type="ARBA" id="ARBA00006919"/>
    </source>
</evidence>
<keyword evidence="12" id="KW-1185">Reference proteome</keyword>
<keyword evidence="4" id="KW-0963">Cytoplasm</keyword>
<feature type="compositionally biased region" description="Pro residues" evidence="7">
    <location>
        <begin position="367"/>
        <end position="377"/>
    </location>
</feature>
<dbReference type="InterPro" id="IPR003123">
    <property type="entry name" value="VPS9"/>
</dbReference>
<dbReference type="PANTHER" id="PTHR23101:SF51">
    <property type="entry name" value="RAS AND RAB INTERACTOR 2"/>
    <property type="match status" value="1"/>
</dbReference>
<dbReference type="Ensembl" id="ENSMMOT00000008087.1">
    <property type="protein sequence ID" value="ENSMMOP00000007938.1"/>
    <property type="gene ID" value="ENSMMOG00000006172.1"/>
</dbReference>
<reference evidence="11" key="2">
    <citation type="submission" date="2025-09" db="UniProtKB">
        <authorList>
            <consortium name="Ensembl"/>
        </authorList>
    </citation>
    <scope>IDENTIFICATION</scope>
</reference>
<dbReference type="InterPro" id="IPR000159">
    <property type="entry name" value="RA_dom"/>
</dbReference>
<evidence type="ECO:0000259" key="9">
    <source>
        <dbReference type="PROSITE" id="PS50200"/>
    </source>
</evidence>
<reference evidence="11" key="1">
    <citation type="submission" date="2025-08" db="UniProtKB">
        <authorList>
            <consortium name="Ensembl"/>
        </authorList>
    </citation>
    <scope>IDENTIFICATION</scope>
</reference>
<feature type="domain" description="Ras-associating" evidence="9">
    <location>
        <begin position="890"/>
        <end position="981"/>
    </location>
</feature>
<feature type="compositionally biased region" description="Acidic residues" evidence="7">
    <location>
        <begin position="544"/>
        <end position="557"/>
    </location>
</feature>
<dbReference type="PROSITE" id="PS51205">
    <property type="entry name" value="VPS9"/>
    <property type="match status" value="1"/>
</dbReference>
<dbReference type="STRING" id="94237.ENSMMOP00000007938"/>
<dbReference type="SMART" id="SM00314">
    <property type="entry name" value="RA"/>
    <property type="match status" value="1"/>
</dbReference>
<keyword evidence="5 6" id="KW-0727">SH2 domain</keyword>
<dbReference type="Gene3D" id="1.20.1050.80">
    <property type="entry name" value="VPS9 domain"/>
    <property type="match status" value="1"/>
</dbReference>
<feature type="compositionally biased region" description="Low complexity" evidence="7">
    <location>
        <begin position="513"/>
        <end position="530"/>
    </location>
</feature>
<name>A0A3Q3W1V0_MOLML</name>
<feature type="region of interest" description="Disordered" evidence="7">
    <location>
        <begin position="358"/>
        <end position="464"/>
    </location>
</feature>
<dbReference type="SUPFAM" id="SSF109993">
    <property type="entry name" value="VPS9 domain"/>
    <property type="match status" value="1"/>
</dbReference>
<dbReference type="InterPro" id="IPR000980">
    <property type="entry name" value="SH2"/>
</dbReference>
<dbReference type="Proteomes" id="UP000261620">
    <property type="component" value="Unplaced"/>
</dbReference>
<dbReference type="GO" id="GO:0005085">
    <property type="term" value="F:guanyl-nucleotide exchange factor activity"/>
    <property type="evidence" value="ECO:0007669"/>
    <property type="project" value="InterPro"/>
</dbReference>
<evidence type="ECO:0000259" key="8">
    <source>
        <dbReference type="PROSITE" id="PS50001"/>
    </source>
</evidence>
<evidence type="ECO:0000313" key="12">
    <source>
        <dbReference type="Proteomes" id="UP000261620"/>
    </source>
</evidence>
<dbReference type="SUPFAM" id="SSF55550">
    <property type="entry name" value="SH2 domain"/>
    <property type="match status" value="1"/>
</dbReference>
<dbReference type="GO" id="GO:0031267">
    <property type="term" value="F:small GTPase binding"/>
    <property type="evidence" value="ECO:0007669"/>
    <property type="project" value="TreeGrafter"/>
</dbReference>
<protein>
    <submittedName>
        <fullName evidence="11">Uncharacterized protein</fullName>
    </submittedName>
</protein>
<dbReference type="Pfam" id="PF23268">
    <property type="entry name" value="RIN1"/>
    <property type="match status" value="1"/>
</dbReference>
<feature type="region of interest" description="Disordered" evidence="7">
    <location>
        <begin position="476"/>
        <end position="557"/>
    </location>
</feature>
<evidence type="ECO:0000256" key="5">
    <source>
        <dbReference type="ARBA" id="ARBA00022999"/>
    </source>
</evidence>
<accession>A0A3Q3W1V0</accession>
<comment type="similarity">
    <text evidence="2">Belongs to the RIN (Ras interaction/interference) family.</text>
</comment>
<dbReference type="InterPro" id="IPR045046">
    <property type="entry name" value="Vps9-like"/>
</dbReference>
<feature type="domain" description="SH2" evidence="8">
    <location>
        <begin position="121"/>
        <end position="215"/>
    </location>
</feature>
<dbReference type="PANTHER" id="PTHR23101">
    <property type="entry name" value="RAB GDP/GTP EXCHANGE FACTOR"/>
    <property type="match status" value="1"/>
</dbReference>
<evidence type="ECO:0000256" key="6">
    <source>
        <dbReference type="PROSITE-ProRule" id="PRU00191"/>
    </source>
</evidence>
<evidence type="ECO:0000256" key="3">
    <source>
        <dbReference type="ARBA" id="ARBA00022468"/>
    </source>
</evidence>
<comment type="subcellular location">
    <subcellularLocation>
        <location evidence="1">Cytoplasm</location>
    </subcellularLocation>
</comment>
<dbReference type="InterPro" id="IPR036860">
    <property type="entry name" value="SH2_dom_sf"/>
</dbReference>
<dbReference type="InterPro" id="IPR029071">
    <property type="entry name" value="Ubiquitin-like_domsf"/>
</dbReference>
<dbReference type="GO" id="GO:0007165">
    <property type="term" value="P:signal transduction"/>
    <property type="evidence" value="ECO:0007669"/>
    <property type="project" value="InterPro"/>
</dbReference>
<dbReference type="SMART" id="SM00252">
    <property type="entry name" value="SH2"/>
    <property type="match status" value="1"/>
</dbReference>
<dbReference type="PROSITE" id="PS50200">
    <property type="entry name" value="RA"/>
    <property type="match status" value="1"/>
</dbReference>
<dbReference type="InterPro" id="IPR037191">
    <property type="entry name" value="VPS9_dom_sf"/>
</dbReference>
<dbReference type="GO" id="GO:0030139">
    <property type="term" value="C:endocytic vesicle"/>
    <property type="evidence" value="ECO:0007669"/>
    <property type="project" value="TreeGrafter"/>
</dbReference>
<organism evidence="11 12">
    <name type="scientific">Mola mola</name>
    <name type="common">Ocean sunfish</name>
    <name type="synonym">Tetraodon mola</name>
    <dbReference type="NCBI Taxonomy" id="94237"/>
    <lineage>
        <taxon>Eukaryota</taxon>
        <taxon>Metazoa</taxon>
        <taxon>Chordata</taxon>
        <taxon>Craniata</taxon>
        <taxon>Vertebrata</taxon>
        <taxon>Euteleostomi</taxon>
        <taxon>Actinopterygii</taxon>
        <taxon>Neopterygii</taxon>
        <taxon>Teleostei</taxon>
        <taxon>Neoteleostei</taxon>
        <taxon>Acanthomorphata</taxon>
        <taxon>Eupercaria</taxon>
        <taxon>Tetraodontiformes</taxon>
        <taxon>Molidae</taxon>
        <taxon>Mola</taxon>
    </lineage>
</organism>
<dbReference type="GO" id="GO:0005829">
    <property type="term" value="C:cytosol"/>
    <property type="evidence" value="ECO:0007669"/>
    <property type="project" value="TreeGrafter"/>
</dbReference>
<dbReference type="OMA" id="SQLQWNG"/>
<dbReference type="Pfam" id="PF00788">
    <property type="entry name" value="RA"/>
    <property type="match status" value="1"/>
</dbReference>
<evidence type="ECO:0000313" key="11">
    <source>
        <dbReference type="Ensembl" id="ENSMMOP00000007938.1"/>
    </source>
</evidence>
<dbReference type="Pfam" id="PF02204">
    <property type="entry name" value="VPS9"/>
    <property type="match status" value="1"/>
</dbReference>
<evidence type="ECO:0000259" key="10">
    <source>
        <dbReference type="PROSITE" id="PS51205"/>
    </source>
</evidence>
<evidence type="ECO:0000256" key="7">
    <source>
        <dbReference type="SAM" id="MobiDB-lite"/>
    </source>
</evidence>
<dbReference type="Pfam" id="PF00017">
    <property type="entry name" value="SH2"/>
    <property type="match status" value="1"/>
</dbReference>
<sequence>MGTVQLELVIANEAYLQYFVYCCSPSSRNFPSPAKASYSVFFQLIDTFALEIGELKKEMVQSSPTVDTELMDQQGLESEVSGVYLQSPCCGRVGLERDSGYDSLRRRMSVLDRLTQTHPVWLLLAVSEQEAIHILLKQPPGVFLVRKSAALQRKVLSVRVREDESGAAISHFPVRENQYTFSLEGSGISFADLFRLVAFHCISRDVLPFTLKLPEAIASAKTQKELEEVAQLGAGRFWDSALCSQGRSSPRPRRPLSRTLSPQRTYRNREDSQQRQAGTHCDSAPPTLRPQTSPASFHLERRHSSGPLCIVNPLFIQTHRHHHHCEDGLSPYAVKSDNGPEKALKTSVIQVSDHLLDKIKLNSKSQPRPPRPPPPRSMPRRRPAPPPPGPPAATTRPKRMPEAIAATAKQRQSSYKRPAPPRPPMGSKHGGPSKTASSPIPVPSNLPPPRPKKPDLEDQRCHIALDDETIAKALSRAKLSPCQPPPAAPADILLEDNSGSLSVPKERGRQRLSDTSMSTSSSDSLEYSQSPGFSLGLAASPSREDEDDGEEDEDEDYGVGLEADLEMRLRPSFKAQRRKVGVSLGGGSFILPRGLKGQFRKVSGMLSSLVTPERRAVKRIAELSRDKSSYFGSLVQDYISFVQENRGCHTSGMDFLQTLRQFMTQMKAYLRQSSELNPPIESLIPEDQIDQVLEKAMHKCVLKPLKSDIEVALHDFQVSSGAWQQLKENLALAKTKKPQELGVDGAVPPDPMAVEKIRHKFLRMRKVYSPEKKVSLLLRVCKLIYTIMQDNSGRMYGADDFLPMLTYVVAQCDMPQLDTEIQYMMELLDPSLLQGEGGYYLTSAYGAMALIKNFQEEQAARVLSSEARNTLHQWHYRRTAQRSVPSVDDFQNYLRVALQEVDMGCTAKTLVVHPYTTTEEVCSLCAYKFNIPDPENYALFLVTQETSQQLAPDTHPQRIKAELHSRPQTQTFHFLYRKVPNLHLCIPADMHNGNCLS</sequence>
<dbReference type="GO" id="GO:0016192">
    <property type="term" value="P:vesicle-mediated transport"/>
    <property type="evidence" value="ECO:0007669"/>
    <property type="project" value="InterPro"/>
</dbReference>
<feature type="domain" description="VPS9" evidence="10">
    <location>
        <begin position="720"/>
        <end position="860"/>
    </location>
</feature>
<feature type="compositionally biased region" description="Pro residues" evidence="7">
    <location>
        <begin position="440"/>
        <end position="449"/>
    </location>
</feature>
<feature type="region of interest" description="Disordered" evidence="7">
    <location>
        <begin position="243"/>
        <end position="300"/>
    </location>
</feature>
<proteinExistence type="inferred from homology"/>
<dbReference type="GO" id="GO:0005096">
    <property type="term" value="F:GTPase activator activity"/>
    <property type="evidence" value="ECO:0007669"/>
    <property type="project" value="UniProtKB-KW"/>
</dbReference>